<dbReference type="Gene3D" id="3.40.800.20">
    <property type="entry name" value="Histone deacetylase domain"/>
    <property type="match status" value="1"/>
</dbReference>
<dbReference type="RefSeq" id="WP_018577374.1">
    <property type="nucleotide sequence ID" value="NZ_KB892401.1"/>
</dbReference>
<dbReference type="Proteomes" id="UP000054600">
    <property type="component" value="Unassembled WGS sequence"/>
</dbReference>
<dbReference type="SUPFAM" id="SSF52768">
    <property type="entry name" value="Arginase/deacetylase"/>
    <property type="match status" value="1"/>
</dbReference>
<name>A0A0W0Z0L2_9GAMM</name>
<reference evidence="2 3" key="1">
    <citation type="submission" date="2015-11" db="EMBL/GenBank/DDBJ databases">
        <title>Genomic analysis of 38 Legionella species identifies large and diverse effector repertoires.</title>
        <authorList>
            <person name="Burstein D."/>
            <person name="Amaro F."/>
            <person name="Zusman T."/>
            <person name="Lifshitz Z."/>
            <person name="Cohen O."/>
            <person name="Gilbert J.A."/>
            <person name="Pupko T."/>
            <person name="Shuman H.A."/>
            <person name="Segal G."/>
        </authorList>
    </citation>
    <scope>NUCLEOTIDE SEQUENCE [LARGE SCALE GENOMIC DNA]</scope>
    <source>
        <strain evidence="2 3">ATCC 49655</strain>
    </source>
</reference>
<dbReference type="eggNOG" id="COG0123">
    <property type="taxonomic scope" value="Bacteria"/>
</dbReference>
<dbReference type="PATRIC" id="fig|1122169.6.peg.1149"/>
<comment type="caution">
    <text evidence="2">The sequence shown here is derived from an EMBL/GenBank/DDBJ whole genome shotgun (WGS) entry which is preliminary data.</text>
</comment>
<keyword evidence="2" id="KW-0378">Hydrolase</keyword>
<sequence>MPKTLFKKKQTAAEALKNKILLCLQMIRDLNPNTMDAEDELRTLLDELTTYTQSRTYATLNTRLKNRVQAALNPNQTDSDQGYIQIPSSDDLANMRHMIAGANEDQLQRLTHMTEAVLQNDSLPVITTNHTALPDYWRQLFAVIKTGTINEAVDLLNQFPVEDLLLSSLRAVHSEKYLIQLINCCIQARSKGFKALNGDTAVTPETFEILIKDLATTCFNPSPLQFSFGLPSHHAYHAEGRGFCVINKTAVLMKYWELTQGQALKYVIVGTDVNRDDGLCNILRETSAHMNICHIDVFDSRVYPQQDFAFISQEFGSPGIENNQHIRRWEHNQLEYYAVDLSQTTRKKIGVHPALLFALSKIKESIEEAKTSGQKIALLLPTGWDSHEDETAYCGKFINGRMMADSAAHKSRFNDGDLSYFYERLFRLYNQNKELFSGFYWGLEGGYDRAMYERQIQLMSGVINAELLCPEANTCCSTNAMQ</sequence>
<evidence type="ECO:0000313" key="2">
    <source>
        <dbReference type="EMBL" id="KTD62294.1"/>
    </source>
</evidence>
<dbReference type="Pfam" id="PF00850">
    <property type="entry name" value="Hist_deacetyl"/>
    <property type="match status" value="1"/>
</dbReference>
<proteinExistence type="predicted"/>
<dbReference type="GO" id="GO:0016787">
    <property type="term" value="F:hydrolase activity"/>
    <property type="evidence" value="ECO:0007669"/>
    <property type="project" value="UniProtKB-KW"/>
</dbReference>
<gene>
    <name evidence="2" type="ORF">Lsha_0994</name>
</gene>
<dbReference type="InterPro" id="IPR023801">
    <property type="entry name" value="His_deacetylse_dom"/>
</dbReference>
<dbReference type="InterPro" id="IPR037138">
    <property type="entry name" value="His_deacetylse_dom_sf"/>
</dbReference>
<feature type="domain" description="Histone deacetylase" evidence="1">
    <location>
        <begin position="159"/>
        <end position="310"/>
    </location>
</feature>
<dbReference type="InterPro" id="IPR023696">
    <property type="entry name" value="Ureohydrolase_dom_sf"/>
</dbReference>
<accession>A0A0W0Z0L2</accession>
<dbReference type="STRING" id="1122169.Lsha_0994"/>
<evidence type="ECO:0000259" key="1">
    <source>
        <dbReference type="Pfam" id="PF00850"/>
    </source>
</evidence>
<protein>
    <submittedName>
        <fullName evidence="2">Acetylpolyamine aminohydrolase</fullName>
    </submittedName>
</protein>
<evidence type="ECO:0000313" key="3">
    <source>
        <dbReference type="Proteomes" id="UP000054600"/>
    </source>
</evidence>
<dbReference type="AlphaFoldDB" id="A0A0W0Z0L2"/>
<dbReference type="EMBL" id="LNYW01000033">
    <property type="protein sequence ID" value="KTD62294.1"/>
    <property type="molecule type" value="Genomic_DNA"/>
</dbReference>
<organism evidence="2 3">
    <name type="scientific">Legionella shakespearei DSM 23087</name>
    <dbReference type="NCBI Taxonomy" id="1122169"/>
    <lineage>
        <taxon>Bacteria</taxon>
        <taxon>Pseudomonadati</taxon>
        <taxon>Pseudomonadota</taxon>
        <taxon>Gammaproteobacteria</taxon>
        <taxon>Legionellales</taxon>
        <taxon>Legionellaceae</taxon>
        <taxon>Legionella</taxon>
    </lineage>
</organism>
<keyword evidence="3" id="KW-1185">Reference proteome</keyword>